<dbReference type="KEGG" id="bvo:Pan97_07530"/>
<dbReference type="Pfam" id="PF07624">
    <property type="entry name" value="PSD2"/>
    <property type="match status" value="1"/>
</dbReference>
<accession>A0A518C3I5</accession>
<gene>
    <name evidence="4" type="ORF">Pan97_07530</name>
</gene>
<evidence type="ECO:0000313" key="5">
    <source>
        <dbReference type="Proteomes" id="UP000318626"/>
    </source>
</evidence>
<evidence type="ECO:0000259" key="1">
    <source>
        <dbReference type="Pfam" id="PF07624"/>
    </source>
</evidence>
<dbReference type="Proteomes" id="UP000318626">
    <property type="component" value="Chromosome"/>
</dbReference>
<sequence>MRLAYKAVLCSPDFLYFQEMPGRLDGEALASRLSFLLWRSIPDDELMASAQTGELLTDKGLKLQFSRMLRDPKSKRFISDFAGQWLDLRHVHDTSPDRFLFPEYFCDNHLVDSCVAETEATLEEMIRQNLPVRTVVDADFVLINERLAELYGIDEVKGLSIRRVNLPPDSLRGGLLTQSSVMKVTANGLTTSPVLRGVWVMDRILGTPPSPPPPGAGSIEPDTRGAVTVREQLAKHSQLESCASCHAAIDPPGFALESFDVMGKWRDHYRSIGEGDEVDIKVALRDVKYKRGLPVDASGVTQDGFRFHDIYQFRTYLCGQQEQLARNLTERFLVFATGAGISFADCPIIGEILQRNAEAGYPIQSLLQDVILSETFRSK</sequence>
<dbReference type="InterPro" id="IPR011478">
    <property type="entry name" value="DUF1585"/>
</dbReference>
<reference evidence="5" key="1">
    <citation type="submission" date="2019-02" db="EMBL/GenBank/DDBJ databases">
        <title>Deep-cultivation of Planctomycetes and their phenomic and genomic characterization uncovers novel biology.</title>
        <authorList>
            <person name="Wiegand S."/>
            <person name="Jogler M."/>
            <person name="Boedeker C."/>
            <person name="Pinto D."/>
            <person name="Vollmers J."/>
            <person name="Rivas-Marin E."/>
            <person name="Kohn T."/>
            <person name="Peeters S.H."/>
            <person name="Heuer A."/>
            <person name="Rast P."/>
            <person name="Oberbeckmann S."/>
            <person name="Bunk B."/>
            <person name="Jeske O."/>
            <person name="Meyerdierks A."/>
            <person name="Storesund J.E."/>
            <person name="Kallscheuer N."/>
            <person name="Luecker S."/>
            <person name="Lage O.M."/>
            <person name="Pohl T."/>
            <person name="Merkel B.J."/>
            <person name="Hornburger P."/>
            <person name="Mueller R.-W."/>
            <person name="Bruemmer F."/>
            <person name="Labrenz M."/>
            <person name="Spormann A.M."/>
            <person name="Op den Camp H."/>
            <person name="Overmann J."/>
            <person name="Amann R."/>
            <person name="Jetten M.S.M."/>
            <person name="Mascher T."/>
            <person name="Medema M.H."/>
            <person name="Devos D.P."/>
            <person name="Kaster A.-K."/>
            <person name="Ovreas L."/>
            <person name="Rohde M."/>
            <person name="Galperin M.Y."/>
            <person name="Jogler C."/>
        </authorList>
    </citation>
    <scope>NUCLEOTIDE SEQUENCE [LARGE SCALE GENOMIC DNA]</scope>
    <source>
        <strain evidence="5">Pan97</strain>
    </source>
</reference>
<organism evidence="4 5">
    <name type="scientific">Bremerella volcania</name>
    <dbReference type="NCBI Taxonomy" id="2527984"/>
    <lineage>
        <taxon>Bacteria</taxon>
        <taxon>Pseudomonadati</taxon>
        <taxon>Planctomycetota</taxon>
        <taxon>Planctomycetia</taxon>
        <taxon>Pirellulales</taxon>
        <taxon>Pirellulaceae</taxon>
        <taxon>Bremerella</taxon>
    </lineage>
</organism>
<dbReference type="InterPro" id="IPR013042">
    <property type="entry name" value="DUF1592"/>
</dbReference>
<dbReference type="EMBL" id="CP036289">
    <property type="protein sequence ID" value="QDU73754.1"/>
    <property type="molecule type" value="Genomic_DNA"/>
</dbReference>
<dbReference type="Pfam" id="PF07631">
    <property type="entry name" value="PSD4"/>
    <property type="match status" value="1"/>
</dbReference>
<dbReference type="InterPro" id="IPR013039">
    <property type="entry name" value="DUF1588"/>
</dbReference>
<protein>
    <recommendedName>
        <fullName evidence="6">DUF1592 domain-containing protein</fullName>
    </recommendedName>
</protein>
<feature type="domain" description="DUF1588" evidence="2">
    <location>
        <begin position="172"/>
        <end position="268"/>
    </location>
</feature>
<feature type="domain" description="DUF1585" evidence="1">
    <location>
        <begin position="303"/>
        <end position="376"/>
    </location>
</feature>
<proteinExistence type="predicted"/>
<feature type="domain" description="DUF1592" evidence="3">
    <location>
        <begin position="25"/>
        <end position="153"/>
    </location>
</feature>
<dbReference type="Pfam" id="PF07627">
    <property type="entry name" value="PSCyt3"/>
    <property type="match status" value="1"/>
</dbReference>
<keyword evidence="5" id="KW-1185">Reference proteome</keyword>
<dbReference type="AlphaFoldDB" id="A0A518C3I5"/>
<name>A0A518C3I5_9BACT</name>
<evidence type="ECO:0000259" key="2">
    <source>
        <dbReference type="Pfam" id="PF07627"/>
    </source>
</evidence>
<evidence type="ECO:0000313" key="4">
    <source>
        <dbReference type="EMBL" id="QDU73754.1"/>
    </source>
</evidence>
<evidence type="ECO:0008006" key="6">
    <source>
        <dbReference type="Google" id="ProtNLM"/>
    </source>
</evidence>
<evidence type="ECO:0000259" key="3">
    <source>
        <dbReference type="Pfam" id="PF07631"/>
    </source>
</evidence>